<sequence length="149" mass="15915">MALPATLSEFTARWDKFRESLGFEDITFTLRLSPHAVTEDSMSFSMPLCDELAQANGMFAAASLFGAADIAGTFLAMNAYADAGQFPLAVQSNVNFMSNSKSGPAVATARILRGGASVVVAEVQVADAEAKVLVHTTFTYVLKERRLGK</sequence>
<dbReference type="InterPro" id="IPR006683">
    <property type="entry name" value="Thioestr_dom"/>
</dbReference>
<gene>
    <name evidence="3" type="ORF">J2S64_002958</name>
</gene>
<dbReference type="SUPFAM" id="SSF54637">
    <property type="entry name" value="Thioesterase/thiol ester dehydrase-isomerase"/>
    <property type="match status" value="1"/>
</dbReference>
<dbReference type="CDD" id="cd03443">
    <property type="entry name" value="PaaI_thioesterase"/>
    <property type="match status" value="1"/>
</dbReference>
<keyword evidence="4" id="KW-1185">Reference proteome</keyword>
<dbReference type="InterPro" id="IPR003736">
    <property type="entry name" value="PAAI_dom"/>
</dbReference>
<evidence type="ECO:0000313" key="3">
    <source>
        <dbReference type="EMBL" id="MDR7359267.1"/>
    </source>
</evidence>
<evidence type="ECO:0000259" key="2">
    <source>
        <dbReference type="Pfam" id="PF03061"/>
    </source>
</evidence>
<feature type="domain" description="Thioesterase" evidence="2">
    <location>
        <begin position="64"/>
        <end position="130"/>
    </location>
</feature>
<dbReference type="InterPro" id="IPR029069">
    <property type="entry name" value="HotDog_dom_sf"/>
</dbReference>
<keyword evidence="1" id="KW-0378">Hydrolase</keyword>
<evidence type="ECO:0000256" key="1">
    <source>
        <dbReference type="ARBA" id="ARBA00022801"/>
    </source>
</evidence>
<accession>A0ABU2BKV3</accession>
<reference evidence="3 4" key="1">
    <citation type="submission" date="2023-07" db="EMBL/GenBank/DDBJ databases">
        <title>Sequencing the genomes of 1000 actinobacteria strains.</title>
        <authorList>
            <person name="Klenk H.-P."/>
        </authorList>
    </citation>
    <scope>NUCLEOTIDE SEQUENCE [LARGE SCALE GENOMIC DNA]</scope>
    <source>
        <strain evidence="3 4">DSM 20167</strain>
    </source>
</reference>
<protein>
    <submittedName>
        <fullName evidence="3">Uncharacterized protein (TIGR00369 family)</fullName>
    </submittedName>
</protein>
<name>A0ABU2BKV3_9MICC</name>
<dbReference type="Pfam" id="PF03061">
    <property type="entry name" value="4HBT"/>
    <property type="match status" value="1"/>
</dbReference>
<comment type="caution">
    <text evidence="3">The sequence shown here is derived from an EMBL/GenBank/DDBJ whole genome shotgun (WGS) entry which is preliminary data.</text>
</comment>
<dbReference type="Gene3D" id="3.10.129.10">
    <property type="entry name" value="Hotdog Thioesterase"/>
    <property type="match status" value="1"/>
</dbReference>
<evidence type="ECO:0000313" key="4">
    <source>
        <dbReference type="Proteomes" id="UP001183817"/>
    </source>
</evidence>
<dbReference type="RefSeq" id="WP_310291677.1">
    <property type="nucleotide sequence ID" value="NZ_BAAAWO010000001.1"/>
</dbReference>
<dbReference type="Proteomes" id="UP001183817">
    <property type="component" value="Unassembled WGS sequence"/>
</dbReference>
<proteinExistence type="predicted"/>
<dbReference type="EMBL" id="JAVDYI010000001">
    <property type="protein sequence ID" value="MDR7359267.1"/>
    <property type="molecule type" value="Genomic_DNA"/>
</dbReference>
<organism evidence="3 4">
    <name type="scientific">Paeniglutamicibacter sulfureus</name>
    <dbReference type="NCBI Taxonomy" id="43666"/>
    <lineage>
        <taxon>Bacteria</taxon>
        <taxon>Bacillati</taxon>
        <taxon>Actinomycetota</taxon>
        <taxon>Actinomycetes</taxon>
        <taxon>Micrococcales</taxon>
        <taxon>Micrococcaceae</taxon>
        <taxon>Paeniglutamicibacter</taxon>
    </lineage>
</organism>
<dbReference type="NCBIfam" id="TIGR00369">
    <property type="entry name" value="unchar_dom_1"/>
    <property type="match status" value="1"/>
</dbReference>